<comment type="subcellular location">
    <subcellularLocation>
        <location evidence="2 13">Cell membrane</location>
        <topology evidence="2 13">Peripheral membrane protein</topology>
    </subcellularLocation>
</comment>
<evidence type="ECO:0000256" key="6">
    <source>
        <dbReference type="ARBA" id="ARBA00022448"/>
    </source>
</evidence>
<keyword evidence="6 13" id="KW-0813">Transport</keyword>
<keyword evidence="18" id="KW-1185">Reference proteome</keyword>
<dbReference type="PANTHER" id="PTHR13822:SF10">
    <property type="entry name" value="ATP SYNTHASE EPSILON CHAIN, CHLOROPLASTIC"/>
    <property type="match status" value="1"/>
</dbReference>
<evidence type="ECO:0000256" key="1">
    <source>
        <dbReference type="ARBA" id="ARBA00003543"/>
    </source>
</evidence>
<evidence type="ECO:0000256" key="2">
    <source>
        <dbReference type="ARBA" id="ARBA00004202"/>
    </source>
</evidence>
<evidence type="ECO:0000256" key="3">
    <source>
        <dbReference type="ARBA" id="ARBA00005712"/>
    </source>
</evidence>
<dbReference type="PANTHER" id="PTHR13822">
    <property type="entry name" value="ATP SYNTHASE DELTA/EPSILON CHAIN"/>
    <property type="match status" value="1"/>
</dbReference>
<dbReference type="CDD" id="cd12152">
    <property type="entry name" value="F1-ATPase_delta"/>
    <property type="match status" value="1"/>
</dbReference>
<evidence type="ECO:0000259" key="15">
    <source>
        <dbReference type="Pfam" id="PF00401"/>
    </source>
</evidence>
<dbReference type="Pfam" id="PF02823">
    <property type="entry name" value="ATP-synt_DE_N"/>
    <property type="match status" value="1"/>
</dbReference>
<organism evidence="17 18">
    <name type="scientific">Luteimonas lutimaris</name>
    <dbReference type="NCBI Taxonomy" id="698645"/>
    <lineage>
        <taxon>Bacteria</taxon>
        <taxon>Pseudomonadati</taxon>
        <taxon>Pseudomonadota</taxon>
        <taxon>Gammaproteobacteria</taxon>
        <taxon>Lysobacterales</taxon>
        <taxon>Lysobacteraceae</taxon>
        <taxon>Luteimonas</taxon>
    </lineage>
</organism>
<feature type="domain" description="ATP synthase F1 complex delta/epsilon subunit N-terminal" evidence="16">
    <location>
        <begin position="6"/>
        <end position="84"/>
    </location>
</feature>
<sequence>MASTIRCDIVSAEQEIFHGEAEMIVATGEMGELGIAPRHAPLITRLKPGKVVVTQPGGETLDFAISGGILEVQPQLVTILADTAVRAQDIDEAAVRTAMEEAERALANKDPKMSAEEAQTQLAMSIAQLSALERLRKNLKH</sequence>
<comment type="similarity">
    <text evidence="3 13 14">Belongs to the ATPase epsilon chain family.</text>
</comment>
<feature type="domain" description="ATP synthase epsilon subunit C-terminal" evidence="15">
    <location>
        <begin position="89"/>
        <end position="132"/>
    </location>
</feature>
<evidence type="ECO:0000313" key="18">
    <source>
        <dbReference type="Proteomes" id="UP001501727"/>
    </source>
</evidence>
<evidence type="ECO:0000256" key="14">
    <source>
        <dbReference type="RuleBase" id="RU003656"/>
    </source>
</evidence>
<dbReference type="SUPFAM" id="SSF51344">
    <property type="entry name" value="Epsilon subunit of F1F0-ATP synthase N-terminal domain"/>
    <property type="match status" value="1"/>
</dbReference>
<comment type="function">
    <text evidence="1 13">Produces ATP from ADP in the presence of a proton gradient across the membrane.</text>
</comment>
<evidence type="ECO:0000256" key="13">
    <source>
        <dbReference type="HAMAP-Rule" id="MF_00530"/>
    </source>
</evidence>
<evidence type="ECO:0000259" key="16">
    <source>
        <dbReference type="Pfam" id="PF02823"/>
    </source>
</evidence>
<reference evidence="18" key="1">
    <citation type="journal article" date="2019" name="Int. J. Syst. Evol. Microbiol.">
        <title>The Global Catalogue of Microorganisms (GCM) 10K type strain sequencing project: providing services to taxonomists for standard genome sequencing and annotation.</title>
        <authorList>
            <consortium name="The Broad Institute Genomics Platform"/>
            <consortium name="The Broad Institute Genome Sequencing Center for Infectious Disease"/>
            <person name="Wu L."/>
            <person name="Ma J."/>
        </authorList>
    </citation>
    <scope>NUCLEOTIDE SEQUENCE [LARGE SCALE GENOMIC DNA]</scope>
    <source>
        <strain evidence="18">JCM 16916</strain>
    </source>
</reference>
<protein>
    <recommendedName>
        <fullName evidence="5 13">ATP synthase epsilon chain</fullName>
    </recommendedName>
    <alternativeName>
        <fullName evidence="12 13">ATP synthase F1 sector epsilon subunit</fullName>
    </alternativeName>
    <alternativeName>
        <fullName evidence="11 13">F-ATPase epsilon subunit</fullName>
    </alternativeName>
</protein>
<evidence type="ECO:0000256" key="12">
    <source>
        <dbReference type="ARBA" id="ARBA00031795"/>
    </source>
</evidence>
<accession>A0ABP7MLH5</accession>
<dbReference type="Pfam" id="PF00401">
    <property type="entry name" value="ATP-synt_DE"/>
    <property type="match status" value="1"/>
</dbReference>
<comment type="subunit">
    <text evidence="4 13 14">F-type ATPases have 2 components, CF(1) - the catalytic core - and CF(0) - the membrane proton channel. CF(1) has five subunits: alpha(3), beta(3), gamma(1), delta(1), epsilon(1). CF(0) has three main subunits: a, b and c.</text>
</comment>
<evidence type="ECO:0000256" key="7">
    <source>
        <dbReference type="ARBA" id="ARBA00023065"/>
    </source>
</evidence>
<dbReference type="NCBIfam" id="NF001847">
    <property type="entry name" value="PRK00571.1-4"/>
    <property type="match status" value="1"/>
</dbReference>
<dbReference type="NCBIfam" id="NF009977">
    <property type="entry name" value="PRK13442.1"/>
    <property type="match status" value="1"/>
</dbReference>
<evidence type="ECO:0000256" key="9">
    <source>
        <dbReference type="ARBA" id="ARBA00023196"/>
    </source>
</evidence>
<dbReference type="EMBL" id="BAAAZU010000010">
    <property type="protein sequence ID" value="GAA3925670.1"/>
    <property type="molecule type" value="Genomic_DNA"/>
</dbReference>
<dbReference type="RefSeq" id="WP_344759822.1">
    <property type="nucleotide sequence ID" value="NZ_BAAAZU010000010.1"/>
</dbReference>
<keyword evidence="8 13" id="KW-0472">Membrane</keyword>
<keyword evidence="10 13" id="KW-0066">ATP synthesis</keyword>
<gene>
    <name evidence="13" type="primary">atpC</name>
    <name evidence="17" type="ORF">GCM10022229_19700</name>
</gene>
<dbReference type="HAMAP" id="MF_00530">
    <property type="entry name" value="ATP_synth_epsil_bac"/>
    <property type="match status" value="1"/>
</dbReference>
<dbReference type="InterPro" id="IPR001469">
    <property type="entry name" value="ATP_synth_F1_dsu/esu"/>
</dbReference>
<evidence type="ECO:0000256" key="10">
    <source>
        <dbReference type="ARBA" id="ARBA00023310"/>
    </source>
</evidence>
<keyword evidence="13" id="KW-0375">Hydrogen ion transport</keyword>
<evidence type="ECO:0000256" key="11">
    <source>
        <dbReference type="ARBA" id="ARBA00030215"/>
    </source>
</evidence>
<proteinExistence type="inferred from homology"/>
<dbReference type="SUPFAM" id="SSF46604">
    <property type="entry name" value="Epsilon subunit of F1F0-ATP synthase C-terminal domain"/>
    <property type="match status" value="1"/>
</dbReference>
<dbReference type="Proteomes" id="UP001501727">
    <property type="component" value="Unassembled WGS sequence"/>
</dbReference>
<keyword evidence="7 13" id="KW-0406">Ion transport</keyword>
<name>A0ABP7MLH5_9GAMM</name>
<evidence type="ECO:0000256" key="8">
    <source>
        <dbReference type="ARBA" id="ARBA00023136"/>
    </source>
</evidence>
<comment type="caution">
    <text evidence="17">The sequence shown here is derived from an EMBL/GenBank/DDBJ whole genome shotgun (WGS) entry which is preliminary data.</text>
</comment>
<dbReference type="Gene3D" id="2.60.15.10">
    <property type="entry name" value="F0F1 ATP synthase delta/epsilon subunit, N-terminal"/>
    <property type="match status" value="1"/>
</dbReference>
<evidence type="ECO:0000256" key="5">
    <source>
        <dbReference type="ARBA" id="ARBA00014480"/>
    </source>
</evidence>
<keyword evidence="9 13" id="KW-0139">CF(1)</keyword>
<keyword evidence="13" id="KW-1003">Cell membrane</keyword>
<dbReference type="InterPro" id="IPR036794">
    <property type="entry name" value="ATP_F1_dsu/esu_C_sf"/>
</dbReference>
<evidence type="ECO:0000256" key="4">
    <source>
        <dbReference type="ARBA" id="ARBA00011648"/>
    </source>
</evidence>
<evidence type="ECO:0000313" key="17">
    <source>
        <dbReference type="EMBL" id="GAA3925670.1"/>
    </source>
</evidence>
<dbReference type="InterPro" id="IPR036771">
    <property type="entry name" value="ATPsynth_dsu/esu_N"/>
</dbReference>
<dbReference type="InterPro" id="IPR020546">
    <property type="entry name" value="ATP_synth_F1_dsu/esu_N"/>
</dbReference>
<dbReference type="NCBIfam" id="TIGR01216">
    <property type="entry name" value="ATP_synt_epsi"/>
    <property type="match status" value="1"/>
</dbReference>
<dbReference type="InterPro" id="IPR020547">
    <property type="entry name" value="ATP_synth_F1_esu_C"/>
</dbReference>